<protein>
    <submittedName>
        <fullName evidence="4">GNAT family acetyltransferase</fullName>
    </submittedName>
</protein>
<dbReference type="Gene3D" id="3.40.630.30">
    <property type="match status" value="1"/>
</dbReference>
<dbReference type="InterPro" id="IPR000182">
    <property type="entry name" value="GNAT_dom"/>
</dbReference>
<dbReference type="OMA" id="FARCTGD"/>
<keyword evidence="2" id="KW-0012">Acyltransferase</keyword>
<name>A0A5P9RUX4_CYAME</name>
<dbReference type="SUPFAM" id="SSF55729">
    <property type="entry name" value="Acyl-CoA N-acyltransferases (Nat)"/>
    <property type="match status" value="1"/>
</dbReference>
<reference evidence="5" key="2">
    <citation type="submission" date="2018-11" db="EMBL/GenBank/DDBJ databases">
        <title>Complete Plastid Genome of Cyanidioschyzon merolae Isolate 5578.</title>
        <authorList>
            <person name="Bi G."/>
        </authorList>
    </citation>
    <scope>NUCLEOTIDE SEQUENCE</scope>
</reference>
<dbReference type="Pfam" id="PF00583">
    <property type="entry name" value="Acetyltransf_1"/>
    <property type="match status" value="1"/>
</dbReference>
<dbReference type="PROSITE" id="PS51186">
    <property type="entry name" value="GNAT"/>
    <property type="match status" value="1"/>
</dbReference>
<keyword evidence="1 4" id="KW-0808">Transferase</keyword>
<evidence type="ECO:0000256" key="2">
    <source>
        <dbReference type="ARBA" id="ARBA00023315"/>
    </source>
</evidence>
<reference evidence="4" key="1">
    <citation type="submission" date="2018-11" db="EMBL/GenBank/DDBJ databases">
        <title>Complete Plastid Genome of Cyanidioschyzon merolae Isolate 5508.</title>
        <authorList>
            <person name="Bi G."/>
        </authorList>
    </citation>
    <scope>NUCLEOTIDE SEQUENCE</scope>
    <source>
        <strain evidence="4">5508</strain>
    </source>
</reference>
<dbReference type="GO" id="GO:0008080">
    <property type="term" value="F:N-acetyltransferase activity"/>
    <property type="evidence" value="ECO:0007669"/>
    <property type="project" value="InterPro"/>
</dbReference>
<dbReference type="InterPro" id="IPR045039">
    <property type="entry name" value="NSI-like"/>
</dbReference>
<evidence type="ECO:0000256" key="1">
    <source>
        <dbReference type="ARBA" id="ARBA00022679"/>
    </source>
</evidence>
<dbReference type="EMBL" id="MK231134">
    <property type="protein sequence ID" value="QFV17052.1"/>
    <property type="molecule type" value="Genomic_DNA"/>
</dbReference>
<feature type="domain" description="N-acetyltransferase" evidence="3">
    <location>
        <begin position="17"/>
        <end position="149"/>
    </location>
</feature>
<evidence type="ECO:0000259" key="3">
    <source>
        <dbReference type="PROSITE" id="PS51186"/>
    </source>
</evidence>
<gene>
    <name evidence="4" type="primary">ycf52</name>
</gene>
<keyword evidence="4" id="KW-0934">Plastid</keyword>
<dbReference type="InterPro" id="IPR016181">
    <property type="entry name" value="Acyl_CoA_acyltransferase"/>
</dbReference>
<keyword evidence="4" id="KW-0150">Chloroplast</keyword>
<evidence type="ECO:0000313" key="4">
    <source>
        <dbReference type="EMBL" id="QFV17052.1"/>
    </source>
</evidence>
<proteinExistence type="predicted"/>
<geneLocation type="chloroplast" evidence="4"/>
<dbReference type="PANTHER" id="PTHR43626:SF4">
    <property type="entry name" value="GCN5-RELATED N-ACETYLTRANSFERASE 2, CHLOROPLASTIC"/>
    <property type="match status" value="1"/>
</dbReference>
<organism evidence="4">
    <name type="scientific">Cyanidioschyzon merolae</name>
    <name type="common">Red alga</name>
    <dbReference type="NCBI Taxonomy" id="45157"/>
    <lineage>
        <taxon>Eukaryota</taxon>
        <taxon>Rhodophyta</taxon>
        <taxon>Bangiophyceae</taxon>
        <taxon>Cyanidiales</taxon>
        <taxon>Cyanidiaceae</taxon>
        <taxon>Cyanidioschyzon</taxon>
    </lineage>
</organism>
<accession>A0A5P9RUX4</accession>
<dbReference type="PANTHER" id="PTHR43626">
    <property type="entry name" value="ACYL-COA N-ACYLTRANSFERASE"/>
    <property type="match status" value="1"/>
</dbReference>
<evidence type="ECO:0000313" key="5">
    <source>
        <dbReference type="EMBL" id="QFV17225.1"/>
    </source>
</evidence>
<dbReference type="CDD" id="cd04301">
    <property type="entry name" value="NAT_SF"/>
    <property type="match status" value="1"/>
</dbReference>
<dbReference type="EMBL" id="MK231135">
    <property type="protein sequence ID" value="QFV17225.1"/>
    <property type="molecule type" value="Genomic_DNA"/>
</dbReference>
<sequence length="149" mass="17964">MSKIIDQQSLMHLYNIMRLKQVKQIDLEQLEALYQQVGWCHRPRRKLHQLMKQSWLCLAIYHQDEGQKHQLIGFGRVVSDQTWNATIWDVVIHPDYQRQGLGKYLVYQMIRLVKRQDIRHITLFAESRALSFYQHLGFEIYAKGMFWFG</sequence>
<dbReference type="AlphaFoldDB" id="A0A5P9RUX4"/>
<dbReference type="GO" id="GO:0005737">
    <property type="term" value="C:cytoplasm"/>
    <property type="evidence" value="ECO:0007669"/>
    <property type="project" value="TreeGrafter"/>
</dbReference>